<name>A0A9P6NM13_9BASI</name>
<accession>A0A9P6NM13</accession>
<reference evidence="2" key="1">
    <citation type="submission" date="2013-11" db="EMBL/GenBank/DDBJ databases">
        <title>Genome sequence of the fusiform rust pathogen reveals effectors for host alternation and coevolution with pine.</title>
        <authorList>
            <consortium name="DOE Joint Genome Institute"/>
            <person name="Smith K."/>
            <person name="Pendleton A."/>
            <person name="Kubisiak T."/>
            <person name="Anderson C."/>
            <person name="Salamov A."/>
            <person name="Aerts A."/>
            <person name="Riley R."/>
            <person name="Clum A."/>
            <person name="Lindquist E."/>
            <person name="Ence D."/>
            <person name="Campbell M."/>
            <person name="Kronenberg Z."/>
            <person name="Feau N."/>
            <person name="Dhillon B."/>
            <person name="Hamelin R."/>
            <person name="Burleigh J."/>
            <person name="Smith J."/>
            <person name="Yandell M."/>
            <person name="Nelson C."/>
            <person name="Grigoriev I."/>
            <person name="Davis J."/>
        </authorList>
    </citation>
    <scope>NUCLEOTIDE SEQUENCE</scope>
    <source>
        <strain evidence="2">G11</strain>
    </source>
</reference>
<protein>
    <submittedName>
        <fullName evidence="2">Uncharacterized protein</fullName>
    </submittedName>
</protein>
<organism evidence="2 3">
    <name type="scientific">Cronartium quercuum f. sp. fusiforme G11</name>
    <dbReference type="NCBI Taxonomy" id="708437"/>
    <lineage>
        <taxon>Eukaryota</taxon>
        <taxon>Fungi</taxon>
        <taxon>Dikarya</taxon>
        <taxon>Basidiomycota</taxon>
        <taxon>Pucciniomycotina</taxon>
        <taxon>Pucciniomycetes</taxon>
        <taxon>Pucciniales</taxon>
        <taxon>Coleosporiaceae</taxon>
        <taxon>Cronartium</taxon>
    </lineage>
</organism>
<evidence type="ECO:0000313" key="3">
    <source>
        <dbReference type="Proteomes" id="UP000886653"/>
    </source>
</evidence>
<keyword evidence="1" id="KW-0812">Transmembrane</keyword>
<feature type="non-terminal residue" evidence="2">
    <location>
        <position position="64"/>
    </location>
</feature>
<keyword evidence="1" id="KW-1133">Transmembrane helix</keyword>
<keyword evidence="3" id="KW-1185">Reference proteome</keyword>
<dbReference type="AlphaFoldDB" id="A0A9P6NM13"/>
<feature type="transmembrane region" description="Helical" evidence="1">
    <location>
        <begin position="31"/>
        <end position="53"/>
    </location>
</feature>
<sequence>MMINGSLWNIPKCLLLKPYRRILLTSAQIELNFQVVICIVILPLNYLTVQVLLPPKPPSNLLVI</sequence>
<dbReference type="Proteomes" id="UP000886653">
    <property type="component" value="Unassembled WGS sequence"/>
</dbReference>
<gene>
    <name evidence="2" type="ORF">CROQUDRAFT_695762</name>
</gene>
<dbReference type="EMBL" id="MU167241">
    <property type="protein sequence ID" value="KAG0148032.1"/>
    <property type="molecule type" value="Genomic_DNA"/>
</dbReference>
<keyword evidence="1" id="KW-0472">Membrane</keyword>
<comment type="caution">
    <text evidence="2">The sequence shown here is derived from an EMBL/GenBank/DDBJ whole genome shotgun (WGS) entry which is preliminary data.</text>
</comment>
<proteinExistence type="predicted"/>
<evidence type="ECO:0000313" key="2">
    <source>
        <dbReference type="EMBL" id="KAG0148032.1"/>
    </source>
</evidence>
<evidence type="ECO:0000256" key="1">
    <source>
        <dbReference type="SAM" id="Phobius"/>
    </source>
</evidence>